<evidence type="ECO:0000256" key="4">
    <source>
        <dbReference type="ARBA" id="ARBA00022692"/>
    </source>
</evidence>
<feature type="transmembrane region" description="Helical" evidence="8">
    <location>
        <begin position="270"/>
        <end position="293"/>
    </location>
</feature>
<evidence type="ECO:0000256" key="2">
    <source>
        <dbReference type="ARBA" id="ARBA00022676"/>
    </source>
</evidence>
<comment type="subcellular location">
    <subcellularLocation>
        <location evidence="1 8">Endoplasmic reticulum membrane</location>
        <topology evidence="1 8">Multi-pass membrane protein</topology>
    </subcellularLocation>
</comment>
<keyword evidence="3" id="KW-0808">Transferase</keyword>
<feature type="transmembrane region" description="Helical" evidence="8">
    <location>
        <begin position="360"/>
        <end position="377"/>
    </location>
</feature>
<evidence type="ECO:0000256" key="5">
    <source>
        <dbReference type="ARBA" id="ARBA00022824"/>
    </source>
</evidence>
<feature type="transmembrane region" description="Helical" evidence="8">
    <location>
        <begin position="415"/>
        <end position="432"/>
    </location>
</feature>
<dbReference type="GO" id="GO:0005789">
    <property type="term" value="C:endoplasmic reticulum membrane"/>
    <property type="evidence" value="ECO:0007669"/>
    <property type="project" value="UniProtKB-SubCell"/>
</dbReference>
<keyword evidence="2 8" id="KW-0328">Glycosyltransferase</keyword>
<evidence type="ECO:0000313" key="9">
    <source>
        <dbReference type="EMBL" id="ETO27065.1"/>
    </source>
</evidence>
<keyword evidence="10" id="KW-1185">Reference proteome</keyword>
<keyword evidence="6 8" id="KW-1133">Transmembrane helix</keyword>
<dbReference type="PANTHER" id="PTHR22760">
    <property type="entry name" value="GLYCOSYLTRANSFERASE"/>
    <property type="match status" value="1"/>
</dbReference>
<evidence type="ECO:0000256" key="7">
    <source>
        <dbReference type="ARBA" id="ARBA00023136"/>
    </source>
</evidence>
<dbReference type="AlphaFoldDB" id="X6NLA2"/>
<feature type="transmembrane region" description="Helical" evidence="8">
    <location>
        <begin position="383"/>
        <end position="403"/>
    </location>
</feature>
<accession>X6NLA2</accession>
<dbReference type="EMBL" id="ASPP01007484">
    <property type="protein sequence ID" value="ETO27065.1"/>
    <property type="molecule type" value="Genomic_DNA"/>
</dbReference>
<evidence type="ECO:0000256" key="8">
    <source>
        <dbReference type="RuleBase" id="RU363075"/>
    </source>
</evidence>
<proteinExistence type="inferred from homology"/>
<dbReference type="GO" id="GO:0000026">
    <property type="term" value="F:alpha-1,2-mannosyltransferase activity"/>
    <property type="evidence" value="ECO:0007669"/>
    <property type="project" value="TreeGrafter"/>
</dbReference>
<organism evidence="9 10">
    <name type="scientific">Reticulomyxa filosa</name>
    <dbReference type="NCBI Taxonomy" id="46433"/>
    <lineage>
        <taxon>Eukaryota</taxon>
        <taxon>Sar</taxon>
        <taxon>Rhizaria</taxon>
        <taxon>Retaria</taxon>
        <taxon>Foraminifera</taxon>
        <taxon>Monothalamids</taxon>
        <taxon>Reticulomyxidae</taxon>
        <taxon>Reticulomyxa</taxon>
    </lineage>
</organism>
<gene>
    <name evidence="9" type="ORF">RFI_10067</name>
</gene>
<sequence length="632" mass="74350">MASHSASKRKSNSEQLIWPRDGNFLWLRAVLDKLTFAKLEHYLYVSLVYRTLNSIVVNTFFNPDEYWQSYEVAHHMAFGVGVKTWEWKEEWAIRTYLYPFVLSMIFRLLNGLGMTHYNNYIYVVKVFHGVITACIDYVSICIASHWFSLAEKKREKNTKALIQQRTKKNTIIAFVYLCIVSNWFYFYAMSRAFSNSVETLWTMLALSCHMSTNEVVLPWHLFFNWHWLFCVSLCVMIRPSSVLFWVVVVVMECVHSTKVWSHLKTLEWRVLRRVATAVCLAVAFLCAFDSYFYNAKKLIFTPYQFFKFNILMQGADLYGVHPWHWYVSNALPVLLLTMLPMLLFGVWMQCRYRHFAVMQKYVHIVGVYLFFLSLTSAHKEYRFLLPILPLLLIVCGYGLFVFATQLRNVSSSLRTCFVLTLFFVQWVAIVFFCRAHQRGAISVVEQLAQEMLSLHTRYNNSNNNNNDEYYGHDWSHIRVDHVVSCHSTPFFAFLHLPVDTATRYPNMNYFDCSPHFLQFLTRHYTQTWFLENKTKQFLIFYYLLGGDGCPSSSAYLNHSAGGIFNNDYAIKARVCPSCPHYVIVENIHLDSLLEVMNIRNCVYDVIGKHINNWFDGQHYLLLKYKRPLNATF</sequence>
<evidence type="ECO:0000256" key="1">
    <source>
        <dbReference type="ARBA" id="ARBA00004477"/>
    </source>
</evidence>
<evidence type="ECO:0000313" key="10">
    <source>
        <dbReference type="Proteomes" id="UP000023152"/>
    </source>
</evidence>
<dbReference type="InterPro" id="IPR005599">
    <property type="entry name" value="GPI_mannosylTrfase"/>
</dbReference>
<comment type="similarity">
    <text evidence="8">Belongs to the glycosyltransferase 22 family.</text>
</comment>
<reference evidence="9 10" key="1">
    <citation type="journal article" date="2013" name="Curr. Biol.">
        <title>The Genome of the Foraminiferan Reticulomyxa filosa.</title>
        <authorList>
            <person name="Glockner G."/>
            <person name="Hulsmann N."/>
            <person name="Schleicher M."/>
            <person name="Noegel A.A."/>
            <person name="Eichinger L."/>
            <person name="Gallinger C."/>
            <person name="Pawlowski J."/>
            <person name="Sierra R."/>
            <person name="Euteneuer U."/>
            <person name="Pillet L."/>
            <person name="Moustafa A."/>
            <person name="Platzer M."/>
            <person name="Groth M."/>
            <person name="Szafranski K."/>
            <person name="Schliwa M."/>
        </authorList>
    </citation>
    <scope>NUCLEOTIDE SEQUENCE [LARGE SCALE GENOMIC DNA]</scope>
</reference>
<feature type="transmembrane region" description="Helical" evidence="8">
    <location>
        <begin position="96"/>
        <end position="114"/>
    </location>
</feature>
<dbReference type="OrthoDB" id="416834at2759"/>
<comment type="caution">
    <text evidence="9">The sequence shown here is derived from an EMBL/GenBank/DDBJ whole genome shotgun (WGS) entry which is preliminary data.</text>
</comment>
<keyword evidence="7 8" id="KW-0472">Membrane</keyword>
<feature type="transmembrane region" description="Helical" evidence="8">
    <location>
        <begin position="170"/>
        <end position="188"/>
    </location>
</feature>
<dbReference type="PANTHER" id="PTHR22760:SF4">
    <property type="entry name" value="GPI MANNOSYLTRANSFERASE 3"/>
    <property type="match status" value="1"/>
</dbReference>
<feature type="transmembrane region" description="Helical" evidence="8">
    <location>
        <begin position="225"/>
        <end position="250"/>
    </location>
</feature>
<feature type="transmembrane region" description="Helical" evidence="8">
    <location>
        <begin position="323"/>
        <end position="348"/>
    </location>
</feature>
<name>X6NLA2_RETFI</name>
<dbReference type="Pfam" id="PF03901">
    <property type="entry name" value="Glyco_transf_22"/>
    <property type="match status" value="1"/>
</dbReference>
<keyword evidence="4 8" id="KW-0812">Transmembrane</keyword>
<keyword evidence="5 8" id="KW-0256">Endoplasmic reticulum</keyword>
<dbReference type="GO" id="GO:0006506">
    <property type="term" value="P:GPI anchor biosynthetic process"/>
    <property type="evidence" value="ECO:0007669"/>
    <property type="project" value="TreeGrafter"/>
</dbReference>
<evidence type="ECO:0000256" key="6">
    <source>
        <dbReference type="ARBA" id="ARBA00022989"/>
    </source>
</evidence>
<dbReference type="Proteomes" id="UP000023152">
    <property type="component" value="Unassembled WGS sequence"/>
</dbReference>
<dbReference type="EC" id="2.4.1.-" evidence="8"/>
<protein>
    <recommendedName>
        <fullName evidence="8">Mannosyltransferase</fullName>
        <ecNumber evidence="8">2.4.1.-</ecNumber>
    </recommendedName>
</protein>
<feature type="transmembrane region" description="Helical" evidence="8">
    <location>
        <begin position="126"/>
        <end position="149"/>
    </location>
</feature>
<evidence type="ECO:0000256" key="3">
    <source>
        <dbReference type="ARBA" id="ARBA00022679"/>
    </source>
</evidence>